<dbReference type="GO" id="GO:0005886">
    <property type="term" value="C:plasma membrane"/>
    <property type="evidence" value="ECO:0007669"/>
    <property type="project" value="TreeGrafter"/>
</dbReference>
<dbReference type="InterPro" id="IPR036941">
    <property type="entry name" value="Rcpt_L-dom_sf"/>
</dbReference>
<dbReference type="Proteomes" id="UP000800092">
    <property type="component" value="Unassembled WGS sequence"/>
</dbReference>
<accession>A0A6A6HCC6</accession>
<evidence type="ECO:0000256" key="4">
    <source>
        <dbReference type="ARBA" id="ARBA00022729"/>
    </source>
</evidence>
<keyword evidence="4 6" id="KW-0732">Signal</keyword>
<proteinExistence type="predicted"/>
<organism evidence="7 8">
    <name type="scientific">Viridothelium virens</name>
    <name type="common">Speckled blister lichen</name>
    <name type="synonym">Trypethelium virens</name>
    <dbReference type="NCBI Taxonomy" id="1048519"/>
    <lineage>
        <taxon>Eukaryota</taxon>
        <taxon>Fungi</taxon>
        <taxon>Dikarya</taxon>
        <taxon>Ascomycota</taxon>
        <taxon>Pezizomycotina</taxon>
        <taxon>Dothideomycetes</taxon>
        <taxon>Dothideomycetes incertae sedis</taxon>
        <taxon>Trypetheliales</taxon>
        <taxon>Trypetheliaceae</taxon>
        <taxon>Viridothelium</taxon>
    </lineage>
</organism>
<keyword evidence="5" id="KW-0325">Glycoprotein</keyword>
<dbReference type="OrthoDB" id="536881at2759"/>
<dbReference type="Gene3D" id="3.80.20.20">
    <property type="entry name" value="Receptor L-domain"/>
    <property type="match status" value="1"/>
</dbReference>
<keyword evidence="3" id="KW-0964">Secreted</keyword>
<comment type="subcellular location">
    <subcellularLocation>
        <location evidence="1">Secreted</location>
        <location evidence="1">Cell wall</location>
    </subcellularLocation>
</comment>
<evidence type="ECO:0000256" key="3">
    <source>
        <dbReference type="ARBA" id="ARBA00022525"/>
    </source>
</evidence>
<dbReference type="PANTHER" id="PTHR31018:SF3">
    <property type="entry name" value="RECEPTOR PROTEIN-TYROSINE KINASE"/>
    <property type="match status" value="1"/>
</dbReference>
<evidence type="ECO:0000256" key="5">
    <source>
        <dbReference type="ARBA" id="ARBA00023180"/>
    </source>
</evidence>
<name>A0A6A6HCC6_VIRVR</name>
<evidence type="ECO:0000313" key="7">
    <source>
        <dbReference type="EMBL" id="KAF2235160.1"/>
    </source>
</evidence>
<dbReference type="SUPFAM" id="SSF52058">
    <property type="entry name" value="L domain-like"/>
    <property type="match status" value="2"/>
</dbReference>
<sequence length="395" mass="41010">MSIMKYALPVLAIAGSALAQQCASPTTTIQNAGDASQLSGCPTYSGDIVIATGTSDNLDFGDLGSIDGSFTAVNVTQITQITANSLTSITQSFDLEQLTILATLNFPKLGSVGQLKWITLPALQGLNFGDPGLELATDVQISDTQLGSLDGINLMSVNTISIQENRYLNDIGIQLRHINTSLTLLGNGNNLNVSLPNLENAFNLTFINVSSIDFPALQSTNGSLIIQGSEMPTVSAPNITYINQSLTLNNNEKLTNVSMPQLIQIGGGFTFAHNPEYMNMNGFPNLKTIKGAVDVNGNFTNVTLPSLSDVEGAFNLQSTKDIDDDCSTFKNQAGQNSAIKGKFTCAGSQTNPGGAGTSPSAGSSSSATGAATALDISSGAVYGLTGVLAAMIGLF</sequence>
<dbReference type="GO" id="GO:0009986">
    <property type="term" value="C:cell surface"/>
    <property type="evidence" value="ECO:0007669"/>
    <property type="project" value="TreeGrafter"/>
</dbReference>
<dbReference type="GO" id="GO:0031505">
    <property type="term" value="P:fungal-type cell wall organization"/>
    <property type="evidence" value="ECO:0007669"/>
    <property type="project" value="TreeGrafter"/>
</dbReference>
<evidence type="ECO:0000256" key="2">
    <source>
        <dbReference type="ARBA" id="ARBA00022512"/>
    </source>
</evidence>
<evidence type="ECO:0000313" key="8">
    <source>
        <dbReference type="Proteomes" id="UP000800092"/>
    </source>
</evidence>
<dbReference type="EMBL" id="ML991793">
    <property type="protein sequence ID" value="KAF2235160.1"/>
    <property type="molecule type" value="Genomic_DNA"/>
</dbReference>
<evidence type="ECO:0008006" key="9">
    <source>
        <dbReference type="Google" id="ProtNLM"/>
    </source>
</evidence>
<protein>
    <recommendedName>
        <fullName evidence="9">GPI-anchored cell wall organization protein Ecm33</fullName>
    </recommendedName>
</protein>
<keyword evidence="2" id="KW-0134">Cell wall</keyword>
<reference evidence="7" key="1">
    <citation type="journal article" date="2020" name="Stud. Mycol.">
        <title>101 Dothideomycetes genomes: a test case for predicting lifestyles and emergence of pathogens.</title>
        <authorList>
            <person name="Haridas S."/>
            <person name="Albert R."/>
            <person name="Binder M."/>
            <person name="Bloem J."/>
            <person name="Labutti K."/>
            <person name="Salamov A."/>
            <person name="Andreopoulos B."/>
            <person name="Baker S."/>
            <person name="Barry K."/>
            <person name="Bills G."/>
            <person name="Bluhm B."/>
            <person name="Cannon C."/>
            <person name="Castanera R."/>
            <person name="Culley D."/>
            <person name="Daum C."/>
            <person name="Ezra D."/>
            <person name="Gonzalez J."/>
            <person name="Henrissat B."/>
            <person name="Kuo A."/>
            <person name="Liang C."/>
            <person name="Lipzen A."/>
            <person name="Lutzoni F."/>
            <person name="Magnuson J."/>
            <person name="Mondo S."/>
            <person name="Nolan M."/>
            <person name="Ohm R."/>
            <person name="Pangilinan J."/>
            <person name="Park H.-J."/>
            <person name="Ramirez L."/>
            <person name="Alfaro M."/>
            <person name="Sun H."/>
            <person name="Tritt A."/>
            <person name="Yoshinaga Y."/>
            <person name="Zwiers L.-H."/>
            <person name="Turgeon B."/>
            <person name="Goodwin S."/>
            <person name="Spatafora J."/>
            <person name="Crous P."/>
            <person name="Grigoriev I."/>
        </authorList>
    </citation>
    <scope>NUCLEOTIDE SEQUENCE</scope>
    <source>
        <strain evidence="7">Tuck. ex Michener</strain>
    </source>
</reference>
<evidence type="ECO:0000256" key="1">
    <source>
        <dbReference type="ARBA" id="ARBA00004191"/>
    </source>
</evidence>
<dbReference type="AlphaFoldDB" id="A0A6A6HCC6"/>
<dbReference type="Pfam" id="PF12454">
    <property type="entry name" value="Ecm33"/>
    <property type="match status" value="1"/>
</dbReference>
<feature type="signal peptide" evidence="6">
    <location>
        <begin position="1"/>
        <end position="19"/>
    </location>
</feature>
<dbReference type="PANTHER" id="PTHR31018">
    <property type="entry name" value="SPORULATION-SPECIFIC PROTEIN-RELATED"/>
    <property type="match status" value="1"/>
</dbReference>
<dbReference type="InterPro" id="IPR051648">
    <property type="entry name" value="CWI-Assembly_Regulator"/>
</dbReference>
<feature type="chain" id="PRO_5025518005" description="GPI-anchored cell wall organization protein Ecm33" evidence="6">
    <location>
        <begin position="20"/>
        <end position="395"/>
    </location>
</feature>
<keyword evidence="8" id="KW-1185">Reference proteome</keyword>
<gene>
    <name evidence="7" type="ORF">EV356DRAFT_576086</name>
</gene>
<evidence type="ECO:0000256" key="6">
    <source>
        <dbReference type="SAM" id="SignalP"/>
    </source>
</evidence>
<dbReference type="GO" id="GO:0009277">
    <property type="term" value="C:fungal-type cell wall"/>
    <property type="evidence" value="ECO:0007669"/>
    <property type="project" value="TreeGrafter"/>
</dbReference>